<evidence type="ECO:0008006" key="3">
    <source>
        <dbReference type="Google" id="ProtNLM"/>
    </source>
</evidence>
<protein>
    <recommendedName>
        <fullName evidence="3">DUF2116 family Zn-ribbon domain-containing protein</fullName>
    </recommendedName>
</protein>
<accession>A0A2W1NLF0</accession>
<dbReference type="EMBL" id="QKSB01000001">
    <property type="protein sequence ID" value="PZE18666.1"/>
    <property type="molecule type" value="Genomic_DNA"/>
</dbReference>
<dbReference type="AlphaFoldDB" id="A0A2W1NLF0"/>
<dbReference type="OrthoDB" id="5187906at2"/>
<gene>
    <name evidence="1" type="ORF">DNU06_02220</name>
</gene>
<keyword evidence="2" id="KW-1185">Reference proteome</keyword>
<reference evidence="1 2" key="1">
    <citation type="submission" date="2018-06" db="EMBL/GenBank/DDBJ databases">
        <title>The draft genome sequence of Crocinitomix sp. SM1701.</title>
        <authorList>
            <person name="Zhang X."/>
        </authorList>
    </citation>
    <scope>NUCLEOTIDE SEQUENCE [LARGE SCALE GENOMIC DNA]</scope>
    <source>
        <strain evidence="1 2">SM1701</strain>
    </source>
</reference>
<proteinExistence type="predicted"/>
<comment type="caution">
    <text evidence="1">The sequence shown here is derived from an EMBL/GenBank/DDBJ whole genome shotgun (WGS) entry which is preliminary data.</text>
</comment>
<name>A0A2W1NLF0_9FLAO</name>
<evidence type="ECO:0000313" key="1">
    <source>
        <dbReference type="EMBL" id="PZE18666.1"/>
    </source>
</evidence>
<organism evidence="1 2">
    <name type="scientific">Putridiphycobacter roseus</name>
    <dbReference type="NCBI Taxonomy" id="2219161"/>
    <lineage>
        <taxon>Bacteria</taxon>
        <taxon>Pseudomonadati</taxon>
        <taxon>Bacteroidota</taxon>
        <taxon>Flavobacteriia</taxon>
        <taxon>Flavobacteriales</taxon>
        <taxon>Crocinitomicaceae</taxon>
        <taxon>Putridiphycobacter</taxon>
    </lineage>
</organism>
<sequence length="124" mass="14702">MSDKTKKKLCLACNSEISGRADKKYCSDYCRNAYHNELNKDFNTYIRRVNNVLRRNRRILARFNPKGKSKVRESTLLEEGYNFGFHTNVYNTKKGGKYYFCYDQGFIKLDDGWVALVVRQDYVR</sequence>
<dbReference type="RefSeq" id="WP_111061567.1">
    <property type="nucleotide sequence ID" value="NZ_JBHUCU010000007.1"/>
</dbReference>
<evidence type="ECO:0000313" key="2">
    <source>
        <dbReference type="Proteomes" id="UP000249248"/>
    </source>
</evidence>
<dbReference type="Proteomes" id="UP000249248">
    <property type="component" value="Unassembled WGS sequence"/>
</dbReference>